<dbReference type="AlphaFoldDB" id="A0A8K0GVH9"/>
<organism evidence="3 4">
    <name type="scientific">Rhamnella rubrinervis</name>
    <dbReference type="NCBI Taxonomy" id="2594499"/>
    <lineage>
        <taxon>Eukaryota</taxon>
        <taxon>Viridiplantae</taxon>
        <taxon>Streptophyta</taxon>
        <taxon>Embryophyta</taxon>
        <taxon>Tracheophyta</taxon>
        <taxon>Spermatophyta</taxon>
        <taxon>Magnoliopsida</taxon>
        <taxon>eudicotyledons</taxon>
        <taxon>Gunneridae</taxon>
        <taxon>Pentapetalae</taxon>
        <taxon>rosids</taxon>
        <taxon>fabids</taxon>
        <taxon>Rosales</taxon>
        <taxon>Rhamnaceae</taxon>
        <taxon>rhamnoid group</taxon>
        <taxon>Rhamneae</taxon>
        <taxon>Rhamnella</taxon>
    </lineage>
</organism>
<dbReference type="Proteomes" id="UP000796880">
    <property type="component" value="Unassembled WGS sequence"/>
</dbReference>
<comment type="caution">
    <text evidence="3">The sequence shown here is derived from an EMBL/GenBank/DDBJ whole genome shotgun (WGS) entry which is preliminary data.</text>
</comment>
<evidence type="ECO:0000256" key="1">
    <source>
        <dbReference type="SAM" id="MobiDB-lite"/>
    </source>
</evidence>
<feature type="transmembrane region" description="Helical" evidence="2">
    <location>
        <begin position="30"/>
        <end position="48"/>
    </location>
</feature>
<protein>
    <recommendedName>
        <fullName evidence="5">DUF4408 domain-containing protein</fullName>
    </recommendedName>
</protein>
<keyword evidence="4" id="KW-1185">Reference proteome</keyword>
<dbReference type="OrthoDB" id="1095087at2759"/>
<proteinExistence type="predicted"/>
<feature type="transmembrane region" description="Helical" evidence="2">
    <location>
        <begin position="68"/>
        <end position="87"/>
    </location>
</feature>
<gene>
    <name evidence="3" type="ORF">FNV43_RR22822</name>
</gene>
<keyword evidence="2" id="KW-1133">Transmembrane helix</keyword>
<feature type="region of interest" description="Disordered" evidence="1">
    <location>
        <begin position="136"/>
        <end position="218"/>
    </location>
</feature>
<evidence type="ECO:0000313" key="4">
    <source>
        <dbReference type="Proteomes" id="UP000796880"/>
    </source>
</evidence>
<reference evidence="3" key="1">
    <citation type="submission" date="2020-03" db="EMBL/GenBank/DDBJ databases">
        <title>A high-quality chromosome-level genome assembly of a woody plant with both climbing and erect habits, Rhamnella rubrinervis.</title>
        <authorList>
            <person name="Lu Z."/>
            <person name="Yang Y."/>
            <person name="Zhu X."/>
            <person name="Sun Y."/>
        </authorList>
    </citation>
    <scope>NUCLEOTIDE SEQUENCE</scope>
    <source>
        <strain evidence="3">BYM</strain>
        <tissue evidence="3">Leaf</tissue>
    </source>
</reference>
<evidence type="ECO:0008006" key="5">
    <source>
        <dbReference type="Google" id="ProtNLM"/>
    </source>
</evidence>
<sequence>MDSTFNFYNIKAEKTNAILRYQQRRKIANMLRLVEVVVVLLLVSRFSLQLPHAVKSSGGYFRDLSGVLVSPRFVFVVGNIIVIVLFAKSGQFSGRDSDNNSFSGADDLYEEFLKNSEKINQKVVCRDMVEHQLNKQSTTRVLAHGKRSTSSGSSSSSSSLEIKNYERSKSENLERQKKSHGGLQLRRSETEKFGENIKSSGEKSAKSLHPEDAMTNEEFRNKVEAFIARQQRFRLEEEEEYSGLV</sequence>
<dbReference type="PANTHER" id="PTHR33640">
    <property type="entry name" value="TRANSMEMBRANE PROTEIN"/>
    <property type="match status" value="1"/>
</dbReference>
<accession>A0A8K0GVH9</accession>
<keyword evidence="2" id="KW-0812">Transmembrane</keyword>
<dbReference type="PANTHER" id="PTHR33640:SF8">
    <property type="entry name" value="TRANSMEMBRANE PROTEIN"/>
    <property type="match status" value="1"/>
</dbReference>
<feature type="compositionally biased region" description="Basic and acidic residues" evidence="1">
    <location>
        <begin position="186"/>
        <end position="218"/>
    </location>
</feature>
<evidence type="ECO:0000256" key="2">
    <source>
        <dbReference type="SAM" id="Phobius"/>
    </source>
</evidence>
<dbReference type="EMBL" id="VOIH02000010">
    <property type="protein sequence ID" value="KAF3435730.1"/>
    <property type="molecule type" value="Genomic_DNA"/>
</dbReference>
<evidence type="ECO:0000313" key="3">
    <source>
        <dbReference type="EMBL" id="KAF3435730.1"/>
    </source>
</evidence>
<keyword evidence="2" id="KW-0472">Membrane</keyword>
<feature type="compositionally biased region" description="Basic and acidic residues" evidence="1">
    <location>
        <begin position="163"/>
        <end position="176"/>
    </location>
</feature>
<feature type="compositionally biased region" description="Low complexity" evidence="1">
    <location>
        <begin position="148"/>
        <end position="159"/>
    </location>
</feature>
<name>A0A8K0GVH9_9ROSA</name>